<dbReference type="GO" id="GO:0031508">
    <property type="term" value="P:pericentric heterochromatin formation"/>
    <property type="evidence" value="ECO:0007669"/>
    <property type="project" value="EnsemblFungi"/>
</dbReference>
<dbReference type="GO" id="GO:0031509">
    <property type="term" value="P:subtelomeric heterochromatin formation"/>
    <property type="evidence" value="ECO:0007669"/>
    <property type="project" value="EnsemblFungi"/>
</dbReference>
<evidence type="ECO:0000256" key="3">
    <source>
        <dbReference type="ARBA" id="ARBA00022679"/>
    </source>
</evidence>
<dbReference type="InterPro" id="IPR029035">
    <property type="entry name" value="DHS-like_NAD/FAD-binding_dom"/>
</dbReference>
<dbReference type="GO" id="GO:0070403">
    <property type="term" value="F:NAD+ binding"/>
    <property type="evidence" value="ECO:0007669"/>
    <property type="project" value="InterPro"/>
</dbReference>
<dbReference type="InterPro" id="IPR026591">
    <property type="entry name" value="Sirtuin_cat_small_dom_sf"/>
</dbReference>
<keyword evidence="5" id="KW-0479">Metal-binding</keyword>
<dbReference type="GO" id="GO:0140765">
    <property type="term" value="F:histone H3K56 deacetylase activity, NAD-dependent"/>
    <property type="evidence" value="ECO:0007669"/>
    <property type="project" value="EnsemblFungi"/>
</dbReference>
<dbReference type="KEGG" id="tpf:TPHA_0L00930"/>
<protein>
    <recommendedName>
        <fullName evidence="7">Deacetylase sirtuin-type domain-containing protein</fullName>
    </recommendedName>
</protein>
<evidence type="ECO:0000313" key="9">
    <source>
        <dbReference type="Proteomes" id="UP000005666"/>
    </source>
</evidence>
<feature type="binding site" evidence="5">
    <location>
        <position position="277"/>
    </location>
    <ligand>
        <name>Zn(2+)</name>
        <dbReference type="ChEBI" id="CHEBI:29105"/>
    </ligand>
</feature>
<dbReference type="STRING" id="1071381.G8BZX2"/>
<organism evidence="8 9">
    <name type="scientific">Tetrapisispora phaffii (strain ATCC 24235 / CBS 4417 / NBRC 1672 / NRRL Y-8282 / UCD 70-5)</name>
    <name type="common">Yeast</name>
    <name type="synonym">Fabospora phaffii</name>
    <dbReference type="NCBI Taxonomy" id="1071381"/>
    <lineage>
        <taxon>Eukaryota</taxon>
        <taxon>Fungi</taxon>
        <taxon>Dikarya</taxon>
        <taxon>Ascomycota</taxon>
        <taxon>Saccharomycotina</taxon>
        <taxon>Saccharomycetes</taxon>
        <taxon>Saccharomycetales</taxon>
        <taxon>Saccharomycetaceae</taxon>
        <taxon>Tetrapisispora</taxon>
    </lineage>
</organism>
<evidence type="ECO:0000313" key="8">
    <source>
        <dbReference type="EMBL" id="CCE65450.1"/>
    </source>
</evidence>
<dbReference type="PANTHER" id="PTHR11085">
    <property type="entry name" value="NAD-DEPENDENT PROTEIN DEACYLASE SIRTUIN-5, MITOCHONDRIAL-RELATED"/>
    <property type="match status" value="1"/>
</dbReference>
<dbReference type="HOGENOM" id="CLU_021544_1_2_1"/>
<dbReference type="GO" id="GO:0033553">
    <property type="term" value="C:rDNA heterochromatin"/>
    <property type="evidence" value="ECO:0007669"/>
    <property type="project" value="EnsemblFungi"/>
</dbReference>
<dbReference type="Proteomes" id="UP000005666">
    <property type="component" value="Chromosome 12"/>
</dbReference>
<dbReference type="AlphaFoldDB" id="G8BZX2"/>
<evidence type="ECO:0000256" key="5">
    <source>
        <dbReference type="PROSITE-ProRule" id="PRU00236"/>
    </source>
</evidence>
<feature type="domain" description="Deacetylase sirtuin-type" evidence="7">
    <location>
        <begin position="89"/>
        <end position="394"/>
    </location>
</feature>
<dbReference type="OMA" id="QLHGSIN"/>
<dbReference type="GO" id="GO:0140861">
    <property type="term" value="P:DNA repair-dependent chromatin remodeling"/>
    <property type="evidence" value="ECO:0007669"/>
    <property type="project" value="EnsemblFungi"/>
</dbReference>
<keyword evidence="2" id="KW-0678">Repressor</keyword>
<feature type="binding site" evidence="5">
    <location>
        <position position="244"/>
    </location>
    <ligand>
        <name>Zn(2+)</name>
        <dbReference type="ChEBI" id="CHEBI:29105"/>
    </ligand>
</feature>
<dbReference type="GO" id="GO:0005721">
    <property type="term" value="C:pericentric heterochromatin"/>
    <property type="evidence" value="ECO:0007669"/>
    <property type="project" value="EnsemblFungi"/>
</dbReference>
<feature type="region of interest" description="Disordered" evidence="6">
    <location>
        <begin position="1"/>
        <end position="27"/>
    </location>
</feature>
<feature type="active site" description="Proton acceptor" evidence="5">
    <location>
        <position position="233"/>
    </location>
</feature>
<evidence type="ECO:0000256" key="4">
    <source>
        <dbReference type="ARBA" id="ARBA00023027"/>
    </source>
</evidence>
<dbReference type="GO" id="GO:0099115">
    <property type="term" value="C:chromosome, subtelomeric region"/>
    <property type="evidence" value="ECO:0007669"/>
    <property type="project" value="EnsemblFungi"/>
</dbReference>
<keyword evidence="3" id="KW-0808">Transferase</keyword>
<evidence type="ECO:0000259" key="7">
    <source>
        <dbReference type="PROSITE" id="PS50305"/>
    </source>
</evidence>
<dbReference type="EMBL" id="HE612867">
    <property type="protein sequence ID" value="CCE65450.1"/>
    <property type="molecule type" value="Genomic_DNA"/>
</dbReference>
<dbReference type="InterPro" id="IPR026590">
    <property type="entry name" value="Ssirtuin_cat_dom"/>
</dbReference>
<gene>
    <name evidence="8" type="primary">TPHA0L00930</name>
    <name evidence="8" type="ordered locus">TPHA_0L00930</name>
</gene>
<sequence>MCGFNVNDKDVKHQQLPLTPPSTVKKESRVTKKRTEKVVPKKLVLQLTKAARKSRLKYKPALNEVFNIDEYLLKRASTSDGNVLHDDNMDDNEVFLEHVLLQSKKIVVVAGAGISVEAGIPDFRSSDGLFTMLKSKSNKIASGKELFDFNRVYSSDEMSKQFNLMIKKLHHLSKNSVPTDFHKYLNELSKSGRLLRVYTQNIDGLETRLSHLSAKIPLGFSKNDACPNIIQLHGSIHHMQCNKCRKVSGMEPTIFNVEDEETELSGKIEYVPSCKECMEFEEVRKVAGLRAQGVGKMRPRIVLYNEVHPEGDIISEVANMDMKKKPDCLIIAGTSLNIPGVKSMCKQFITKIRTSKGYVIYVNKELPSKSILDAIGGVDLIVLGDCQNIPKIFN</sequence>
<keyword evidence="5" id="KW-0862">Zinc</keyword>
<dbReference type="OrthoDB" id="2919105at2759"/>
<dbReference type="GO" id="GO:0046872">
    <property type="term" value="F:metal ion binding"/>
    <property type="evidence" value="ECO:0007669"/>
    <property type="project" value="UniProtKB-KW"/>
</dbReference>
<dbReference type="GO" id="GO:0009299">
    <property type="term" value="P:mRNA transcription"/>
    <property type="evidence" value="ECO:0007669"/>
    <property type="project" value="EnsemblFungi"/>
</dbReference>
<feature type="binding site" evidence="5">
    <location>
        <position position="241"/>
    </location>
    <ligand>
        <name>Zn(2+)</name>
        <dbReference type="ChEBI" id="CHEBI:29105"/>
    </ligand>
</feature>
<reference evidence="8 9" key="1">
    <citation type="journal article" date="2011" name="Proc. Natl. Acad. Sci. U.S.A.">
        <title>Evolutionary erosion of yeast sex chromosomes by mating-type switching accidents.</title>
        <authorList>
            <person name="Gordon J.L."/>
            <person name="Armisen D."/>
            <person name="Proux-Wera E."/>
            <person name="Oheigeartaigh S.S."/>
            <person name="Byrne K.P."/>
            <person name="Wolfe K.H."/>
        </authorList>
    </citation>
    <scope>NUCLEOTIDE SEQUENCE [LARGE SCALE GENOMIC DNA]</scope>
    <source>
        <strain evidence="9">ATCC 24235 / CBS 4417 / NBRC 1672 / NRRL Y-8282 / UCD 70-5</strain>
    </source>
</reference>
<accession>G8BZX2</accession>
<dbReference type="Pfam" id="PF02146">
    <property type="entry name" value="SIR2"/>
    <property type="match status" value="1"/>
</dbReference>
<proteinExistence type="inferred from homology"/>
<dbReference type="GO" id="GO:0005739">
    <property type="term" value="C:mitochondrion"/>
    <property type="evidence" value="ECO:0007669"/>
    <property type="project" value="EnsemblFungi"/>
</dbReference>
<keyword evidence="4" id="KW-0520">NAD</keyword>
<dbReference type="Gene3D" id="3.30.1600.10">
    <property type="entry name" value="SIR2/SIRT2 'Small Domain"/>
    <property type="match status" value="1"/>
</dbReference>
<dbReference type="GO" id="GO:0005730">
    <property type="term" value="C:nucleolus"/>
    <property type="evidence" value="ECO:0007669"/>
    <property type="project" value="EnsemblFungi"/>
</dbReference>
<dbReference type="PROSITE" id="PS50305">
    <property type="entry name" value="SIRTUIN"/>
    <property type="match status" value="1"/>
</dbReference>
<dbReference type="Gene3D" id="3.40.50.1220">
    <property type="entry name" value="TPP-binding domain"/>
    <property type="match status" value="1"/>
</dbReference>
<evidence type="ECO:0000256" key="2">
    <source>
        <dbReference type="ARBA" id="ARBA00022491"/>
    </source>
</evidence>
<name>G8BZX2_TETPH</name>
<dbReference type="GO" id="GO:0006282">
    <property type="term" value="P:regulation of DNA repair"/>
    <property type="evidence" value="ECO:0007669"/>
    <property type="project" value="TreeGrafter"/>
</dbReference>
<dbReference type="SUPFAM" id="SSF52467">
    <property type="entry name" value="DHS-like NAD/FAD-binding domain"/>
    <property type="match status" value="1"/>
</dbReference>
<dbReference type="eggNOG" id="KOG2684">
    <property type="taxonomic scope" value="Eukaryota"/>
</dbReference>
<dbReference type="GeneID" id="11531801"/>
<comment type="similarity">
    <text evidence="1">Belongs to the sirtuin family. Class I subfamily.</text>
</comment>
<dbReference type="GO" id="GO:0000122">
    <property type="term" value="P:negative regulation of transcription by RNA polymerase II"/>
    <property type="evidence" value="ECO:0007669"/>
    <property type="project" value="EnsemblFungi"/>
</dbReference>
<dbReference type="InterPro" id="IPR003000">
    <property type="entry name" value="Sirtuin"/>
</dbReference>
<evidence type="ECO:0000256" key="6">
    <source>
        <dbReference type="SAM" id="MobiDB-lite"/>
    </source>
</evidence>
<keyword evidence="9" id="KW-1185">Reference proteome</keyword>
<dbReference type="PANTHER" id="PTHR11085:SF15">
    <property type="entry name" value="NAD-DEPENDENT HISTONE DEACETYLASE HST4"/>
    <property type="match status" value="1"/>
</dbReference>
<dbReference type="GO" id="GO:1990414">
    <property type="term" value="P:replication-born double-strand break repair via sister chromatid exchange"/>
    <property type="evidence" value="ECO:0007669"/>
    <property type="project" value="EnsemblFungi"/>
</dbReference>
<dbReference type="GO" id="GO:0031934">
    <property type="term" value="C:mating-type region heterochromatin"/>
    <property type="evidence" value="ECO:0007669"/>
    <property type="project" value="EnsemblFungi"/>
</dbReference>
<dbReference type="InterPro" id="IPR050134">
    <property type="entry name" value="NAD-dep_sirtuin_deacylases"/>
</dbReference>
<feature type="binding site" evidence="5">
    <location>
        <position position="274"/>
    </location>
    <ligand>
        <name>Zn(2+)</name>
        <dbReference type="ChEBI" id="CHEBI:29105"/>
    </ligand>
</feature>
<evidence type="ECO:0000256" key="1">
    <source>
        <dbReference type="ARBA" id="ARBA00006924"/>
    </source>
</evidence>
<dbReference type="RefSeq" id="XP_003687884.1">
    <property type="nucleotide sequence ID" value="XM_003687836.1"/>
</dbReference>
<dbReference type="GO" id="GO:0046459">
    <property type="term" value="P:short-chain fatty acid metabolic process"/>
    <property type="evidence" value="ECO:0007669"/>
    <property type="project" value="EnsemblFungi"/>
</dbReference>